<dbReference type="AlphaFoldDB" id="A0A101KUI2"/>
<proteinExistence type="predicted"/>
<organism evidence="1 2">
    <name type="scientific">Rhizobium loti</name>
    <name type="common">Mesorhizobium loti</name>
    <dbReference type="NCBI Taxonomy" id="381"/>
    <lineage>
        <taxon>Bacteria</taxon>
        <taxon>Pseudomonadati</taxon>
        <taxon>Pseudomonadota</taxon>
        <taxon>Alphaproteobacteria</taxon>
        <taxon>Hyphomicrobiales</taxon>
        <taxon>Phyllobacteriaceae</taxon>
        <taxon>Mesorhizobium</taxon>
    </lineage>
</organism>
<sequence>MTLRFALSKVLQILPRLWGADAAEPPARHDSGEQLARAKIQRIYTRNGVRVSIPQKNYRDRG</sequence>
<accession>A0A101KUI2</accession>
<reference evidence="1 2" key="1">
    <citation type="submission" date="2015-12" db="EMBL/GenBank/DDBJ databases">
        <title>Draft genome sequence of Mesorhizobium sp. UFLA 01-765, a multitolerant efficient symbiont and plant-growth promoting strain isolated from Zn-mining soil using Leucaena leucocephala as a trap plant.</title>
        <authorList>
            <person name="Rangel W.M."/>
            <person name="Thijs S."/>
            <person name="Longatti S.M."/>
            <person name="Moreira F.M."/>
            <person name="Weyens N."/>
            <person name="Vangronsveld J."/>
            <person name="Van Hamme J.D."/>
            <person name="Bottos E.M."/>
            <person name="Rineau F."/>
        </authorList>
    </citation>
    <scope>NUCLEOTIDE SEQUENCE [LARGE SCALE GENOMIC DNA]</scope>
    <source>
        <strain evidence="1 2">UFLA 01-765</strain>
    </source>
</reference>
<evidence type="ECO:0000313" key="1">
    <source>
        <dbReference type="EMBL" id="KUM27267.1"/>
    </source>
</evidence>
<protein>
    <submittedName>
        <fullName evidence="1">Uncharacterized protein</fullName>
    </submittedName>
</protein>
<comment type="caution">
    <text evidence="1">The sequence shown here is derived from an EMBL/GenBank/DDBJ whole genome shotgun (WGS) entry which is preliminary data.</text>
</comment>
<evidence type="ECO:0000313" key="2">
    <source>
        <dbReference type="Proteomes" id="UP000053176"/>
    </source>
</evidence>
<dbReference type="EMBL" id="LPWA01000098">
    <property type="protein sequence ID" value="KUM27267.1"/>
    <property type="molecule type" value="Genomic_DNA"/>
</dbReference>
<gene>
    <name evidence="1" type="ORF">AU467_02455</name>
</gene>
<name>A0A101KUI2_RHILI</name>
<dbReference type="Proteomes" id="UP000053176">
    <property type="component" value="Unassembled WGS sequence"/>
</dbReference>